<feature type="transmembrane region" description="Helical" evidence="1">
    <location>
        <begin position="6"/>
        <end position="25"/>
    </location>
</feature>
<keyword evidence="1" id="KW-1133">Transmembrane helix</keyword>
<evidence type="ECO:0000313" key="3">
    <source>
        <dbReference type="Proteomes" id="UP000783287"/>
    </source>
</evidence>
<evidence type="ECO:0000313" key="2">
    <source>
        <dbReference type="EMBL" id="MCA9383296.1"/>
    </source>
</evidence>
<evidence type="ECO:0000256" key="1">
    <source>
        <dbReference type="SAM" id="Phobius"/>
    </source>
</evidence>
<feature type="transmembrane region" description="Helical" evidence="1">
    <location>
        <begin position="37"/>
        <end position="58"/>
    </location>
</feature>
<comment type="caution">
    <text evidence="2">The sequence shown here is derived from an EMBL/GenBank/DDBJ whole genome shotgun (WGS) entry which is preliminary data.</text>
</comment>
<keyword evidence="1" id="KW-0812">Transmembrane</keyword>
<name>A0A955L5X5_9BACT</name>
<dbReference type="Proteomes" id="UP000783287">
    <property type="component" value="Unassembled WGS sequence"/>
</dbReference>
<reference evidence="2" key="1">
    <citation type="submission" date="2020-04" db="EMBL/GenBank/DDBJ databases">
        <authorList>
            <person name="Zhang T."/>
        </authorList>
    </citation>
    <scope>NUCLEOTIDE SEQUENCE</scope>
    <source>
        <strain evidence="2">HKST-UBA14</strain>
    </source>
</reference>
<protein>
    <submittedName>
        <fullName evidence="2">Uncharacterized protein</fullName>
    </submittedName>
</protein>
<proteinExistence type="predicted"/>
<keyword evidence="1" id="KW-0472">Membrane</keyword>
<dbReference type="EMBL" id="JAGQLK010000050">
    <property type="protein sequence ID" value="MCA9383296.1"/>
    <property type="molecule type" value="Genomic_DNA"/>
</dbReference>
<gene>
    <name evidence="2" type="ORF">KC909_02940</name>
</gene>
<dbReference type="AlphaFoldDB" id="A0A955L5X5"/>
<reference evidence="2" key="2">
    <citation type="journal article" date="2021" name="Microbiome">
        <title>Successional dynamics and alternative stable states in a saline activated sludge microbial community over 9 years.</title>
        <authorList>
            <person name="Wang Y."/>
            <person name="Ye J."/>
            <person name="Ju F."/>
            <person name="Liu L."/>
            <person name="Boyd J.A."/>
            <person name="Deng Y."/>
            <person name="Parks D.H."/>
            <person name="Jiang X."/>
            <person name="Yin X."/>
            <person name="Woodcroft B.J."/>
            <person name="Tyson G.W."/>
            <person name="Hugenholtz P."/>
            <person name="Polz M.F."/>
            <person name="Zhang T."/>
        </authorList>
    </citation>
    <scope>NUCLEOTIDE SEQUENCE</scope>
    <source>
        <strain evidence="2">HKST-UBA14</strain>
    </source>
</reference>
<sequence length="87" mass="9916">MSRLVAIAGFTLGYFNIIPMLQNLFQPLYQDNTKMGRIIAFPIRVAWITFGTIVQTIITIPLIIAYMAYLIFPLLPFVAVLSYFVNL</sequence>
<organism evidence="2 3">
    <name type="scientific">Candidatus Dojkabacteria bacterium</name>
    <dbReference type="NCBI Taxonomy" id="2099670"/>
    <lineage>
        <taxon>Bacteria</taxon>
        <taxon>Candidatus Dojkabacteria</taxon>
    </lineage>
</organism>
<accession>A0A955L5X5</accession>
<feature type="transmembrane region" description="Helical" evidence="1">
    <location>
        <begin position="64"/>
        <end position="85"/>
    </location>
</feature>